<accession>A0A1V9F3B6</accession>
<dbReference type="PANTHER" id="PTHR44520:SF2">
    <property type="entry name" value="RESPONSE REGULATOR RCP1"/>
    <property type="match status" value="1"/>
</dbReference>
<sequence>MTILLIDDDEDDRKLFFEATADYDDTIKYVAAADAREAMGYLNDAANALPDFIFLDLRMPGQSGEQCLIEIKKDPRLAAIPVIIYTTSRDEKDSVRLKGLGAAHFMSKPVLPDDVYYMVSFVLGEKWT</sequence>
<feature type="domain" description="Response regulatory" evidence="2">
    <location>
        <begin position="2"/>
        <end position="123"/>
    </location>
</feature>
<dbReference type="Gene3D" id="3.40.50.2300">
    <property type="match status" value="1"/>
</dbReference>
<dbReference type="OrthoDB" id="7631574at2"/>
<dbReference type="Proteomes" id="UP000192610">
    <property type="component" value="Unassembled WGS sequence"/>
</dbReference>
<dbReference type="InterPro" id="IPR001789">
    <property type="entry name" value="Sig_transdc_resp-reg_receiver"/>
</dbReference>
<dbReference type="STRING" id="354355.SAMN05660816_04798"/>
<dbReference type="Pfam" id="PF00072">
    <property type="entry name" value="Response_reg"/>
    <property type="match status" value="1"/>
</dbReference>
<keyword evidence="4" id="KW-1185">Reference proteome</keyword>
<proteinExistence type="predicted"/>
<dbReference type="InterPro" id="IPR052893">
    <property type="entry name" value="TCS_response_regulator"/>
</dbReference>
<evidence type="ECO:0000256" key="1">
    <source>
        <dbReference type="PROSITE-ProRule" id="PRU00169"/>
    </source>
</evidence>
<dbReference type="RefSeq" id="WP_081197967.1">
    <property type="nucleotide sequence ID" value="NZ_FOCZ01000009.1"/>
</dbReference>
<dbReference type="AlphaFoldDB" id="A0A1V9F3B6"/>
<dbReference type="GO" id="GO:0000160">
    <property type="term" value="P:phosphorelay signal transduction system"/>
    <property type="evidence" value="ECO:0007669"/>
    <property type="project" value="InterPro"/>
</dbReference>
<feature type="modified residue" description="4-aspartylphosphate" evidence="1">
    <location>
        <position position="56"/>
    </location>
</feature>
<dbReference type="EMBL" id="LVXG01000007">
    <property type="protein sequence ID" value="OQP52868.1"/>
    <property type="molecule type" value="Genomic_DNA"/>
</dbReference>
<name>A0A1V9F3B6_9BACT</name>
<dbReference type="InterPro" id="IPR011006">
    <property type="entry name" value="CheY-like_superfamily"/>
</dbReference>
<evidence type="ECO:0000259" key="2">
    <source>
        <dbReference type="PROSITE" id="PS50110"/>
    </source>
</evidence>
<reference evidence="4" key="1">
    <citation type="submission" date="2016-04" db="EMBL/GenBank/DDBJ databases">
        <authorList>
            <person name="Chen L."/>
            <person name="Zhuang W."/>
            <person name="Wang G."/>
        </authorList>
    </citation>
    <scope>NUCLEOTIDE SEQUENCE [LARGE SCALE GENOMIC DNA]</scope>
    <source>
        <strain evidence="4">17621</strain>
    </source>
</reference>
<keyword evidence="1" id="KW-0597">Phosphoprotein</keyword>
<organism evidence="3 4">
    <name type="scientific">Niastella yeongjuensis</name>
    <dbReference type="NCBI Taxonomy" id="354355"/>
    <lineage>
        <taxon>Bacteria</taxon>
        <taxon>Pseudomonadati</taxon>
        <taxon>Bacteroidota</taxon>
        <taxon>Chitinophagia</taxon>
        <taxon>Chitinophagales</taxon>
        <taxon>Chitinophagaceae</taxon>
        <taxon>Niastella</taxon>
    </lineage>
</organism>
<dbReference type="PANTHER" id="PTHR44520">
    <property type="entry name" value="RESPONSE REGULATOR RCP1-RELATED"/>
    <property type="match status" value="1"/>
</dbReference>
<protein>
    <recommendedName>
        <fullName evidence="2">Response regulatory domain-containing protein</fullName>
    </recommendedName>
</protein>
<dbReference type="SMART" id="SM00448">
    <property type="entry name" value="REC"/>
    <property type="match status" value="1"/>
</dbReference>
<comment type="caution">
    <text evidence="3">The sequence shown here is derived from an EMBL/GenBank/DDBJ whole genome shotgun (WGS) entry which is preliminary data.</text>
</comment>
<gene>
    <name evidence="3" type="ORF">A4H97_24550</name>
</gene>
<evidence type="ECO:0000313" key="4">
    <source>
        <dbReference type="Proteomes" id="UP000192610"/>
    </source>
</evidence>
<dbReference type="SUPFAM" id="SSF52172">
    <property type="entry name" value="CheY-like"/>
    <property type="match status" value="1"/>
</dbReference>
<evidence type="ECO:0000313" key="3">
    <source>
        <dbReference type="EMBL" id="OQP52868.1"/>
    </source>
</evidence>
<dbReference type="PROSITE" id="PS50110">
    <property type="entry name" value="RESPONSE_REGULATORY"/>
    <property type="match status" value="1"/>
</dbReference>